<accession>A0ABS0J7H1</accession>
<dbReference type="Proteomes" id="UP001194469">
    <property type="component" value="Unassembled WGS sequence"/>
</dbReference>
<protein>
    <submittedName>
        <fullName evidence="2">Uncharacterized protein</fullName>
    </submittedName>
</protein>
<evidence type="ECO:0000256" key="1">
    <source>
        <dbReference type="SAM" id="MobiDB-lite"/>
    </source>
</evidence>
<proteinExistence type="predicted"/>
<feature type="compositionally biased region" description="Pro residues" evidence="1">
    <location>
        <begin position="30"/>
        <end position="39"/>
    </location>
</feature>
<keyword evidence="3" id="KW-1185">Reference proteome</keyword>
<sequence length="167" mass="16452">PVTNPTPVQAAPDMPPTVPHDAGGEVRAPVTPPETPALPEPVTAPAYPATPEVSAPATESTAPPPLTPTAPADGTDGGLVPYKSVRRTAPETLDGPIIPVPPASTVLPGGADVPSDGTTTYKAPLRTAPETLDGPIAVPPLPTPPATPADPVTPPNPAPTEAGTAAP</sequence>
<evidence type="ECO:0000313" key="2">
    <source>
        <dbReference type="EMBL" id="MBG3878324.1"/>
    </source>
</evidence>
<name>A0ABS0J7H1_9BACT</name>
<organism evidence="2 3">
    <name type="scientific">Nitratidesulfovibrio oxamicus</name>
    <dbReference type="NCBI Taxonomy" id="32016"/>
    <lineage>
        <taxon>Bacteria</taxon>
        <taxon>Pseudomonadati</taxon>
        <taxon>Thermodesulfobacteriota</taxon>
        <taxon>Desulfovibrionia</taxon>
        <taxon>Desulfovibrionales</taxon>
        <taxon>Desulfovibrionaceae</taxon>
        <taxon>Nitratidesulfovibrio</taxon>
    </lineage>
</organism>
<reference evidence="2 3" key="1">
    <citation type="submission" date="2019-08" db="EMBL/GenBank/DDBJ databases">
        <authorList>
            <person name="Luo N."/>
        </authorList>
    </citation>
    <scope>NUCLEOTIDE SEQUENCE [LARGE SCALE GENOMIC DNA]</scope>
    <source>
        <strain evidence="2 3">NCIMB 9442</strain>
    </source>
</reference>
<gene>
    <name evidence="2" type="ORF">FVW20_15220</name>
</gene>
<feature type="compositionally biased region" description="Pro residues" evidence="1">
    <location>
        <begin position="137"/>
        <end position="158"/>
    </location>
</feature>
<feature type="region of interest" description="Disordered" evidence="1">
    <location>
        <begin position="1"/>
        <end position="167"/>
    </location>
</feature>
<feature type="non-terminal residue" evidence="2">
    <location>
        <position position="1"/>
    </location>
</feature>
<comment type="caution">
    <text evidence="2">The sequence shown here is derived from an EMBL/GenBank/DDBJ whole genome shotgun (WGS) entry which is preliminary data.</text>
</comment>
<dbReference type="EMBL" id="VRYY01000547">
    <property type="protein sequence ID" value="MBG3878324.1"/>
    <property type="molecule type" value="Genomic_DNA"/>
</dbReference>
<evidence type="ECO:0000313" key="3">
    <source>
        <dbReference type="Proteomes" id="UP001194469"/>
    </source>
</evidence>